<keyword evidence="6" id="KW-1185">Reference proteome</keyword>
<dbReference type="InterPro" id="IPR019887">
    <property type="entry name" value="Tscrpt_reg_AsnC/Lrp_C"/>
</dbReference>
<dbReference type="STRING" id="388408.LAX5112_01445"/>
<evidence type="ECO:0000313" key="6">
    <source>
        <dbReference type="Proteomes" id="UP000053235"/>
    </source>
</evidence>
<dbReference type="PROSITE" id="PS50956">
    <property type="entry name" value="HTH_ASNC_2"/>
    <property type="match status" value="1"/>
</dbReference>
<dbReference type="Proteomes" id="UP000053235">
    <property type="component" value="Unassembled WGS sequence"/>
</dbReference>
<dbReference type="GO" id="GO:0043565">
    <property type="term" value="F:sequence-specific DNA binding"/>
    <property type="evidence" value="ECO:0007669"/>
    <property type="project" value="InterPro"/>
</dbReference>
<evidence type="ECO:0000256" key="2">
    <source>
        <dbReference type="ARBA" id="ARBA00023125"/>
    </source>
</evidence>
<dbReference type="PANTHER" id="PTHR30154:SF51">
    <property type="entry name" value="ASNC-FAMILY TRANSCRIPTIONAL REGULATORY PROTEIN"/>
    <property type="match status" value="1"/>
</dbReference>
<sequence>MDAQDREILKILIEDGRCSIKDIAVKVGLSSPSVSDRLRRLQECGVIRSFTADVDPRALGYGLQAITRVRPLPGKLHIVRELLQEIPEVVECDKVTGDDCFVVRLVIREIEELDSILERITDKAETSTSIVKSQPVPRRVPLEF</sequence>
<dbReference type="InterPro" id="IPR011008">
    <property type="entry name" value="Dimeric_a/b-barrel"/>
</dbReference>
<keyword evidence="1" id="KW-0805">Transcription regulation</keyword>
<evidence type="ECO:0000256" key="3">
    <source>
        <dbReference type="ARBA" id="ARBA00023163"/>
    </source>
</evidence>
<dbReference type="SMART" id="SM00344">
    <property type="entry name" value="HTH_ASNC"/>
    <property type="match status" value="1"/>
</dbReference>
<dbReference type="GO" id="GO:0006355">
    <property type="term" value="P:regulation of DNA-templated transcription"/>
    <property type="evidence" value="ECO:0007669"/>
    <property type="project" value="UniProtKB-ARBA"/>
</dbReference>
<feature type="domain" description="HTH asnC-type" evidence="4">
    <location>
        <begin position="1"/>
        <end position="62"/>
    </location>
</feature>
<evidence type="ECO:0000313" key="5">
    <source>
        <dbReference type="EMBL" id="CTQ67594.1"/>
    </source>
</evidence>
<dbReference type="SUPFAM" id="SSF54909">
    <property type="entry name" value="Dimeric alpha+beta barrel"/>
    <property type="match status" value="1"/>
</dbReference>
<dbReference type="Gene3D" id="3.30.70.920">
    <property type="match status" value="1"/>
</dbReference>
<dbReference type="InterPro" id="IPR000485">
    <property type="entry name" value="AsnC-type_HTH_dom"/>
</dbReference>
<keyword evidence="2" id="KW-0238">DNA-binding</keyword>
<dbReference type="Pfam" id="PF01037">
    <property type="entry name" value="AsnC_trans_reg"/>
    <property type="match status" value="1"/>
</dbReference>
<reference evidence="6" key="1">
    <citation type="submission" date="2015-07" db="EMBL/GenBank/DDBJ databases">
        <authorList>
            <person name="Rodrigo-Torres Lidia"/>
            <person name="Arahal R.David."/>
        </authorList>
    </citation>
    <scope>NUCLEOTIDE SEQUENCE [LARGE SCALE GENOMIC DNA]</scope>
    <source>
        <strain evidence="6">CECT 5112</strain>
    </source>
</reference>
<dbReference type="InterPro" id="IPR019885">
    <property type="entry name" value="Tscrpt_reg_HTH_AsnC-type_CS"/>
</dbReference>
<gene>
    <name evidence="5" type="primary">lrpC</name>
    <name evidence="5" type="ORF">LAX5112_01445</name>
</gene>
<dbReference type="InterPro" id="IPR036390">
    <property type="entry name" value="WH_DNA-bd_sf"/>
</dbReference>
<dbReference type="InterPro" id="IPR019888">
    <property type="entry name" value="Tscrpt_reg_AsnC-like"/>
</dbReference>
<dbReference type="CDD" id="cd00090">
    <property type="entry name" value="HTH_ARSR"/>
    <property type="match status" value="1"/>
</dbReference>
<protein>
    <submittedName>
        <fullName evidence="5">HTH-type transcriptional regulator LrpC</fullName>
    </submittedName>
</protein>
<organism evidence="5 6">
    <name type="scientific">Roseibium alexandrii</name>
    <dbReference type="NCBI Taxonomy" id="388408"/>
    <lineage>
        <taxon>Bacteria</taxon>
        <taxon>Pseudomonadati</taxon>
        <taxon>Pseudomonadota</taxon>
        <taxon>Alphaproteobacteria</taxon>
        <taxon>Hyphomicrobiales</taxon>
        <taxon>Stappiaceae</taxon>
        <taxon>Roseibium</taxon>
    </lineage>
</organism>
<keyword evidence="3" id="KW-0804">Transcription</keyword>
<dbReference type="EMBL" id="CXWD01000005">
    <property type="protein sequence ID" value="CTQ67594.1"/>
    <property type="molecule type" value="Genomic_DNA"/>
</dbReference>
<dbReference type="Pfam" id="PF13412">
    <property type="entry name" value="HTH_24"/>
    <property type="match status" value="1"/>
</dbReference>
<proteinExistence type="predicted"/>
<evidence type="ECO:0000259" key="4">
    <source>
        <dbReference type="PROSITE" id="PS50956"/>
    </source>
</evidence>
<dbReference type="PROSITE" id="PS00519">
    <property type="entry name" value="HTH_ASNC_1"/>
    <property type="match status" value="1"/>
</dbReference>
<dbReference type="GO" id="GO:0005829">
    <property type="term" value="C:cytosol"/>
    <property type="evidence" value="ECO:0007669"/>
    <property type="project" value="TreeGrafter"/>
</dbReference>
<dbReference type="InterPro" id="IPR011991">
    <property type="entry name" value="ArsR-like_HTH"/>
</dbReference>
<dbReference type="PANTHER" id="PTHR30154">
    <property type="entry name" value="LEUCINE-RESPONSIVE REGULATORY PROTEIN"/>
    <property type="match status" value="1"/>
</dbReference>
<accession>A0A0M7A1B0</accession>
<dbReference type="Gene3D" id="1.10.10.10">
    <property type="entry name" value="Winged helix-like DNA-binding domain superfamily/Winged helix DNA-binding domain"/>
    <property type="match status" value="1"/>
</dbReference>
<dbReference type="RefSeq" id="WP_055671270.1">
    <property type="nucleotide sequence ID" value="NZ_CXWD01000005.1"/>
</dbReference>
<dbReference type="GO" id="GO:0043200">
    <property type="term" value="P:response to amino acid"/>
    <property type="evidence" value="ECO:0007669"/>
    <property type="project" value="TreeGrafter"/>
</dbReference>
<evidence type="ECO:0000256" key="1">
    <source>
        <dbReference type="ARBA" id="ARBA00023015"/>
    </source>
</evidence>
<dbReference type="OrthoDB" id="9809462at2"/>
<dbReference type="PRINTS" id="PR00033">
    <property type="entry name" value="HTHASNC"/>
</dbReference>
<dbReference type="InterPro" id="IPR036388">
    <property type="entry name" value="WH-like_DNA-bd_sf"/>
</dbReference>
<dbReference type="AlphaFoldDB" id="A0A0M7A1B0"/>
<name>A0A0M7A1B0_9HYPH</name>
<dbReference type="SUPFAM" id="SSF46785">
    <property type="entry name" value="Winged helix' DNA-binding domain"/>
    <property type="match status" value="1"/>
</dbReference>